<evidence type="ECO:0000313" key="2">
    <source>
        <dbReference type="Proteomes" id="UP000177088"/>
    </source>
</evidence>
<gene>
    <name evidence="1" type="ORF">A3C96_01875</name>
</gene>
<organism evidence="1 2">
    <name type="scientific">Candidatus Uhrbacteria bacterium RIFCSPHIGHO2_02_FULL_60_10</name>
    <dbReference type="NCBI Taxonomy" id="1802392"/>
    <lineage>
        <taxon>Bacteria</taxon>
        <taxon>Candidatus Uhriibacteriota</taxon>
    </lineage>
</organism>
<accession>A0A1F7U8S9</accession>
<evidence type="ECO:0000313" key="1">
    <source>
        <dbReference type="EMBL" id="OGL74672.1"/>
    </source>
</evidence>
<name>A0A1F7U8S9_9BACT</name>
<dbReference type="AlphaFoldDB" id="A0A1F7U8S9"/>
<dbReference type="EMBL" id="MGEA01000010">
    <property type="protein sequence ID" value="OGL74672.1"/>
    <property type="molecule type" value="Genomic_DNA"/>
</dbReference>
<dbReference type="Proteomes" id="UP000177088">
    <property type="component" value="Unassembled WGS sequence"/>
</dbReference>
<sequence length="60" mass="6786">MGGDFGQSRPKFRVTANVKADIQGVDFFRHHFFRRPLEFGTFGVGGVGDIGERFRAEVHM</sequence>
<protein>
    <submittedName>
        <fullName evidence="1">Uncharacterized protein</fullName>
    </submittedName>
</protein>
<proteinExistence type="predicted"/>
<reference evidence="1 2" key="1">
    <citation type="journal article" date="2016" name="Nat. Commun.">
        <title>Thousands of microbial genomes shed light on interconnected biogeochemical processes in an aquifer system.</title>
        <authorList>
            <person name="Anantharaman K."/>
            <person name="Brown C.T."/>
            <person name="Hug L.A."/>
            <person name="Sharon I."/>
            <person name="Castelle C.J."/>
            <person name="Probst A.J."/>
            <person name="Thomas B.C."/>
            <person name="Singh A."/>
            <person name="Wilkins M.J."/>
            <person name="Karaoz U."/>
            <person name="Brodie E.L."/>
            <person name="Williams K.H."/>
            <person name="Hubbard S.S."/>
            <person name="Banfield J.F."/>
        </authorList>
    </citation>
    <scope>NUCLEOTIDE SEQUENCE [LARGE SCALE GENOMIC DNA]</scope>
</reference>
<comment type="caution">
    <text evidence="1">The sequence shown here is derived from an EMBL/GenBank/DDBJ whole genome shotgun (WGS) entry which is preliminary data.</text>
</comment>